<gene>
    <name evidence="2" type="ORF">WI38_06390</name>
</gene>
<comment type="caution">
    <text evidence="2">The sequence shown here is derived from an EMBL/GenBank/DDBJ whole genome shotgun (WGS) entry which is preliminary data.</text>
</comment>
<dbReference type="AlphaFoldDB" id="A0A102HSL4"/>
<dbReference type="SUPFAM" id="SSF54913">
    <property type="entry name" value="GlnB-like"/>
    <property type="match status" value="1"/>
</dbReference>
<dbReference type="EMBL" id="LOTN01000012">
    <property type="protein sequence ID" value="KUZ94782.1"/>
    <property type="molecule type" value="Genomic_DNA"/>
</dbReference>
<protein>
    <submittedName>
        <fullName evidence="2">Uncharacterized protein</fullName>
    </submittedName>
</protein>
<dbReference type="PANTHER" id="PTHR35983:SF1">
    <property type="entry name" value="UPF0166 PROTEIN TM_0021"/>
    <property type="match status" value="1"/>
</dbReference>
<comment type="similarity">
    <text evidence="1">Belongs to the UPF0166 family.</text>
</comment>
<evidence type="ECO:0000313" key="3">
    <source>
        <dbReference type="Proteomes" id="UP000065521"/>
    </source>
</evidence>
<dbReference type="InterPro" id="IPR015867">
    <property type="entry name" value="N-reg_PII/ATP_PRibTrfase_C"/>
</dbReference>
<evidence type="ECO:0000256" key="1">
    <source>
        <dbReference type="ARBA" id="ARBA00010554"/>
    </source>
</evidence>
<dbReference type="RefSeq" id="WP_059615728.1">
    <property type="nucleotide sequence ID" value="NZ_CP013370.1"/>
</dbReference>
<dbReference type="Pfam" id="PF02641">
    <property type="entry name" value="DUF190"/>
    <property type="match status" value="1"/>
</dbReference>
<dbReference type="InterPro" id="IPR011322">
    <property type="entry name" value="N-reg_PII-like_a/b"/>
</dbReference>
<dbReference type="Proteomes" id="UP000065521">
    <property type="component" value="Unassembled WGS sequence"/>
</dbReference>
<accession>A0A102HSL4</accession>
<organism evidence="2 3">
    <name type="scientific">Burkholderia ubonensis</name>
    <dbReference type="NCBI Taxonomy" id="101571"/>
    <lineage>
        <taxon>Bacteria</taxon>
        <taxon>Pseudomonadati</taxon>
        <taxon>Pseudomonadota</taxon>
        <taxon>Betaproteobacteria</taxon>
        <taxon>Burkholderiales</taxon>
        <taxon>Burkholderiaceae</taxon>
        <taxon>Burkholderia</taxon>
        <taxon>Burkholderia cepacia complex</taxon>
    </lineage>
</organism>
<proteinExistence type="inferred from homology"/>
<evidence type="ECO:0000313" key="2">
    <source>
        <dbReference type="EMBL" id="KUZ94782.1"/>
    </source>
</evidence>
<sequence>MDKIFLRFYVHEQHRLHWKPLWEWLLEEGRRMGVAGGSAFRAMAGFGEHRVLHEDRFFELQGSLTIEVEFIVTDDEARRLLERLGQEKVRVCYAMIPARFGVIDTLGAPAAQGRAGAS</sequence>
<dbReference type="InterPro" id="IPR003793">
    <property type="entry name" value="UPF0166"/>
</dbReference>
<dbReference type="PANTHER" id="PTHR35983">
    <property type="entry name" value="UPF0166 PROTEIN TM_0021"/>
    <property type="match status" value="1"/>
</dbReference>
<reference evidence="2 3" key="1">
    <citation type="submission" date="2015-11" db="EMBL/GenBank/DDBJ databases">
        <title>Expanding the genomic diversity of Burkholderia species for the development of highly accurate diagnostics.</title>
        <authorList>
            <person name="Sahl J."/>
            <person name="Keim P."/>
            <person name="Wagner D."/>
        </authorList>
    </citation>
    <scope>NUCLEOTIDE SEQUENCE [LARGE SCALE GENOMIC DNA]</scope>
    <source>
        <strain evidence="2 3">RF32-BP4</strain>
    </source>
</reference>
<dbReference type="Gene3D" id="3.30.70.120">
    <property type="match status" value="1"/>
</dbReference>
<name>A0A102HSL4_9BURK</name>